<sequence>MHNDTLFLYIGPTSYNLELSDFIPPRTQVLPPVRRGDIQQLIEQELPSIIVIVDGTYHDFPAVSHVEIKNALSLGWQVWGLSSMGAIRAAEMHALGMQGYGSVFQQFVENEDLPDDYVALVHSTETPWFPVSEPLVHLESLLNDAVDLSILTPEICRQIMEELTNMWFGDRTVSYLKKRSHVLMNGQNQALCDLFSQMDKYRLKSRDVVSFFREQPFLTTRSSHEYPVN</sequence>
<evidence type="ECO:0000313" key="2">
    <source>
        <dbReference type="EMBL" id="MBF6638846.1"/>
    </source>
</evidence>
<proteinExistence type="predicted"/>
<dbReference type="Proteomes" id="UP000705283">
    <property type="component" value="Unassembled WGS sequence"/>
</dbReference>
<evidence type="ECO:0000313" key="3">
    <source>
        <dbReference type="Proteomes" id="UP000705283"/>
    </source>
</evidence>
<feature type="domain" description="TfuA-like core" evidence="1">
    <location>
        <begin position="54"/>
        <end position="172"/>
    </location>
</feature>
<dbReference type="EMBL" id="JADMKS010000008">
    <property type="protein sequence ID" value="MBF6638846.1"/>
    <property type="molecule type" value="Genomic_DNA"/>
</dbReference>
<accession>A0AA40X542</accession>
<gene>
    <name evidence="2" type="ORF">ITX54_19455</name>
</gene>
<dbReference type="AlphaFoldDB" id="A0AA40X542"/>
<evidence type="ECO:0000259" key="1">
    <source>
        <dbReference type="Pfam" id="PF07812"/>
    </source>
</evidence>
<reference evidence="2" key="1">
    <citation type="submission" date="2020-11" db="EMBL/GenBank/DDBJ databases">
        <authorList>
            <person name="Lee S.D."/>
        </authorList>
    </citation>
    <scope>NUCLEOTIDE SEQUENCE</scope>
    <source>
        <strain evidence="2">SAP-2</strain>
    </source>
</reference>
<protein>
    <recommendedName>
        <fullName evidence="1">TfuA-like core domain-containing protein</fullName>
    </recommendedName>
</protein>
<dbReference type="InterPro" id="IPR012924">
    <property type="entry name" value="TfuA_core"/>
</dbReference>
<comment type="caution">
    <text evidence="2">The sequence shown here is derived from an EMBL/GenBank/DDBJ whole genome shotgun (WGS) entry which is preliminary data.</text>
</comment>
<name>A0AA40X542_9GAMM</name>
<reference evidence="2" key="2">
    <citation type="submission" date="2022-09" db="EMBL/GenBank/DDBJ databases">
        <title>Rouxiella aceris sp. nov., isolated from tree sap and emended description of the genus Rhouxiella.</title>
        <authorList>
            <person name="Kim I.S."/>
        </authorList>
    </citation>
    <scope>NUCLEOTIDE SEQUENCE</scope>
    <source>
        <strain evidence="2">SAP-2</strain>
    </source>
</reference>
<dbReference type="RefSeq" id="WP_055783695.1">
    <property type="nucleotide sequence ID" value="NZ_JADMKS010000008.1"/>
</dbReference>
<dbReference type="Pfam" id="PF07812">
    <property type="entry name" value="TfuA"/>
    <property type="match status" value="1"/>
</dbReference>
<organism evidence="2 3">
    <name type="scientific">Rouxiella silvae</name>
    <dbReference type="NCBI Taxonomy" id="1646373"/>
    <lineage>
        <taxon>Bacteria</taxon>
        <taxon>Pseudomonadati</taxon>
        <taxon>Pseudomonadota</taxon>
        <taxon>Gammaproteobacteria</taxon>
        <taxon>Enterobacterales</taxon>
        <taxon>Yersiniaceae</taxon>
        <taxon>Rouxiella</taxon>
    </lineage>
</organism>